<name>A0AAW2DDN3_9ROSI</name>
<evidence type="ECO:0000259" key="2">
    <source>
        <dbReference type="Pfam" id="PF13966"/>
    </source>
</evidence>
<dbReference type="InterPro" id="IPR036397">
    <property type="entry name" value="RNaseH_sf"/>
</dbReference>
<comment type="caution">
    <text evidence="3">The sequence shown here is derived from an EMBL/GenBank/DDBJ whole genome shotgun (WGS) entry which is preliminary data.</text>
</comment>
<organism evidence="3 4">
    <name type="scientific">Lithocarpus litseifolius</name>
    <dbReference type="NCBI Taxonomy" id="425828"/>
    <lineage>
        <taxon>Eukaryota</taxon>
        <taxon>Viridiplantae</taxon>
        <taxon>Streptophyta</taxon>
        <taxon>Embryophyta</taxon>
        <taxon>Tracheophyta</taxon>
        <taxon>Spermatophyta</taxon>
        <taxon>Magnoliopsida</taxon>
        <taxon>eudicotyledons</taxon>
        <taxon>Gunneridae</taxon>
        <taxon>Pentapetalae</taxon>
        <taxon>rosids</taxon>
        <taxon>fabids</taxon>
        <taxon>Fagales</taxon>
        <taxon>Fagaceae</taxon>
        <taxon>Lithocarpus</taxon>
    </lineage>
</organism>
<evidence type="ECO:0008006" key="5">
    <source>
        <dbReference type="Google" id="ProtNLM"/>
    </source>
</evidence>
<feature type="domain" description="RNase H type-1" evidence="1">
    <location>
        <begin position="181"/>
        <end position="276"/>
    </location>
</feature>
<dbReference type="Proteomes" id="UP001459277">
    <property type="component" value="Unassembled WGS sequence"/>
</dbReference>
<evidence type="ECO:0000313" key="4">
    <source>
        <dbReference type="Proteomes" id="UP001459277"/>
    </source>
</evidence>
<dbReference type="AlphaFoldDB" id="A0AAW2DDN3"/>
<dbReference type="InterPro" id="IPR026960">
    <property type="entry name" value="RVT-Znf"/>
</dbReference>
<accession>A0AAW2DDN3</accession>
<dbReference type="Pfam" id="PF13456">
    <property type="entry name" value="RVT_3"/>
    <property type="match status" value="1"/>
</dbReference>
<dbReference type="Gene3D" id="3.30.420.10">
    <property type="entry name" value="Ribonuclease H-like superfamily/Ribonuclease H"/>
    <property type="match status" value="1"/>
</dbReference>
<dbReference type="EMBL" id="JAZDWU010000003">
    <property type="protein sequence ID" value="KAL0008254.1"/>
    <property type="molecule type" value="Genomic_DNA"/>
</dbReference>
<dbReference type="GO" id="GO:0003676">
    <property type="term" value="F:nucleic acid binding"/>
    <property type="evidence" value="ECO:0007669"/>
    <property type="project" value="InterPro"/>
</dbReference>
<dbReference type="PANTHER" id="PTHR47723">
    <property type="entry name" value="OS05G0353850 PROTEIN"/>
    <property type="match status" value="1"/>
</dbReference>
<evidence type="ECO:0000259" key="1">
    <source>
        <dbReference type="Pfam" id="PF13456"/>
    </source>
</evidence>
<gene>
    <name evidence="3" type="ORF">SO802_009756</name>
</gene>
<keyword evidence="4" id="KW-1185">Reference proteome</keyword>
<dbReference type="PANTHER" id="PTHR47723:SF19">
    <property type="entry name" value="POLYNUCLEOTIDYL TRANSFERASE, RIBONUCLEASE H-LIKE SUPERFAMILY PROTEIN"/>
    <property type="match status" value="1"/>
</dbReference>
<dbReference type="InterPro" id="IPR053151">
    <property type="entry name" value="RNase_H-like"/>
</dbReference>
<proteinExistence type="predicted"/>
<feature type="domain" description="Reverse transcriptase zinc-binding" evidence="2">
    <location>
        <begin position="92"/>
        <end position="180"/>
    </location>
</feature>
<protein>
    <recommendedName>
        <fullName evidence="5">Reverse transcriptase zinc-binding domain-containing protein</fullName>
    </recommendedName>
</protein>
<sequence>MRWRIGDGKSINVYNDNWLPGKRSAKVLSPHAGALEGAQDAALINSDTRTWDQNVLQQHFLSFEVSHIKAIPLCWIDQEDCLIWPACMDGDYSVKMGYQLLCEAENSSAASSSDSSKQAFFWKCIWKLHIPNKIKFFLWRVCSNALPTMENLKRRKILEDAKCKACLVAQENTLHAIWNCFRVVVQNAKGEVLVALAEKISHPGSVEVLEALAVRRAAKFIVELGITGFVFEGDSEIVCRALRTADCGHSSIGQIVKDTMSIVGSLRTFSFSHIRR</sequence>
<dbReference type="GO" id="GO:0004523">
    <property type="term" value="F:RNA-DNA hybrid ribonuclease activity"/>
    <property type="evidence" value="ECO:0007669"/>
    <property type="project" value="InterPro"/>
</dbReference>
<reference evidence="3 4" key="1">
    <citation type="submission" date="2024-01" db="EMBL/GenBank/DDBJ databases">
        <title>A telomere-to-telomere, gap-free genome of sweet tea (Lithocarpus litseifolius).</title>
        <authorList>
            <person name="Zhou J."/>
        </authorList>
    </citation>
    <scope>NUCLEOTIDE SEQUENCE [LARGE SCALE GENOMIC DNA]</scope>
    <source>
        <strain evidence="3">Zhou-2022a</strain>
        <tissue evidence="3">Leaf</tissue>
    </source>
</reference>
<evidence type="ECO:0000313" key="3">
    <source>
        <dbReference type="EMBL" id="KAL0008254.1"/>
    </source>
</evidence>
<dbReference type="InterPro" id="IPR002156">
    <property type="entry name" value="RNaseH_domain"/>
</dbReference>
<dbReference type="Pfam" id="PF13966">
    <property type="entry name" value="zf-RVT"/>
    <property type="match status" value="1"/>
</dbReference>